<evidence type="ECO:0000313" key="2">
    <source>
        <dbReference type="Proteomes" id="UP001431935"/>
    </source>
</evidence>
<sequence>MKLKNKITFHIFNWKNKNSFFVKAKNIEGLIKKLNLSLSFEDVDQYDLQQGFYNLYKYGFADLGDYQIKACDDFENKKAWNKFKTDIANWVCMWRYARQLISIGKEDKDFILIGAKNEK</sequence>
<dbReference type="Proteomes" id="UP001431935">
    <property type="component" value="Chromosome"/>
</dbReference>
<protein>
    <submittedName>
        <fullName evidence="1">Uncharacterized protein</fullName>
    </submittedName>
</protein>
<proteinExistence type="predicted"/>
<gene>
    <name evidence="1" type="ORF">V2E26_02570</name>
</gene>
<dbReference type="EMBL" id="CP143578">
    <property type="protein sequence ID" value="WVN21277.1"/>
    <property type="molecule type" value="Genomic_DNA"/>
</dbReference>
<organism evidence="1 2">
    <name type="scientific">Metamycoplasma gateae</name>
    <dbReference type="NCBI Taxonomy" id="35769"/>
    <lineage>
        <taxon>Bacteria</taxon>
        <taxon>Bacillati</taxon>
        <taxon>Mycoplasmatota</taxon>
        <taxon>Mycoplasmoidales</taxon>
        <taxon>Metamycoplasmataceae</taxon>
        <taxon>Metamycoplasma</taxon>
    </lineage>
</organism>
<dbReference type="RefSeq" id="WP_330463316.1">
    <property type="nucleotide sequence ID" value="NZ_CP143578.1"/>
</dbReference>
<reference evidence="1" key="1">
    <citation type="submission" date="2024-01" db="EMBL/GenBank/DDBJ databases">
        <title>Complete genome sequence of Mycoplasma gateae strain 3700.</title>
        <authorList>
            <person name="Spergser J."/>
        </authorList>
    </citation>
    <scope>NUCLEOTIDE SEQUENCE [LARGE SCALE GENOMIC DNA]</scope>
    <source>
        <strain evidence="1">3700</strain>
    </source>
</reference>
<evidence type="ECO:0000313" key="1">
    <source>
        <dbReference type="EMBL" id="WVN21277.1"/>
    </source>
</evidence>
<accession>A0ABZ2AKI3</accession>
<name>A0ABZ2AKI3_9BACT</name>
<keyword evidence="2" id="KW-1185">Reference proteome</keyword>